<evidence type="ECO:0000313" key="2">
    <source>
        <dbReference type="EnsemblMetazoa" id="AAEL029059-PA"/>
    </source>
</evidence>
<keyword evidence="3" id="KW-1185">Reference proteome</keyword>
<feature type="region of interest" description="Disordered" evidence="1">
    <location>
        <begin position="169"/>
        <end position="194"/>
    </location>
</feature>
<dbReference type="AlphaFoldDB" id="A0A6E8P847"/>
<feature type="compositionally biased region" description="Low complexity" evidence="1">
    <location>
        <begin position="184"/>
        <end position="193"/>
    </location>
</feature>
<accession>A0A6E8P847</accession>
<sequence>MFSFTVVVLNCTRDSRVGKVLTIIISSYYKTTISRTYIPIQFKISCHQQKPNPSIQTAIRFVTIETSVSSVNVCCCANCVGDQLFCGCGFPLTIFQPDLADPTIFPANNRIRVFAPHTKLPLNNQLHSFSDTDRFSSLLFSTSICPKRTCLLVLSVLAALVAGVDVSSQQSNGQKPQAVQKVTDSSSSSSDSDGAVGKAIIAGLDKAQNKRGAPVIPTTIVGTPQHAYINQPVAAAGSLAGASVGQVAYTSYGHPHFHNQAGAISGSATLNAGGHQQHLVQQSGAAAVAAPQVMFVYAFVSLRCLLGV</sequence>
<reference evidence="2 3" key="1">
    <citation type="submission" date="2017-06" db="EMBL/GenBank/DDBJ databases">
        <title>Aedes aegypti genome working group (AGWG) sequencing and assembly.</title>
        <authorList>
            <consortium name="Aedes aegypti Genome Working Group (AGWG)"/>
            <person name="Matthews B.J."/>
        </authorList>
    </citation>
    <scope>NUCLEOTIDE SEQUENCE [LARGE SCALE GENOMIC DNA]</scope>
    <source>
        <strain evidence="2 3">LVP_AGWG</strain>
    </source>
</reference>
<dbReference type="EnsemblMetazoa" id="AAEL029059-RA">
    <property type="protein sequence ID" value="AAEL029059-PA"/>
    <property type="gene ID" value="AAEL029059"/>
</dbReference>
<protein>
    <submittedName>
        <fullName evidence="2">Uncharacterized protein</fullName>
    </submittedName>
</protein>
<name>A0A6E8P847_AEDAE</name>
<dbReference type="InParanoid" id="A0A6E8P847"/>
<reference evidence="2" key="2">
    <citation type="submission" date="2020-05" db="UniProtKB">
        <authorList>
            <consortium name="EnsemblMetazoa"/>
        </authorList>
    </citation>
    <scope>IDENTIFICATION</scope>
    <source>
        <strain evidence="2">LVP_AGWG</strain>
    </source>
</reference>
<feature type="compositionally biased region" description="Polar residues" evidence="1">
    <location>
        <begin position="169"/>
        <end position="183"/>
    </location>
</feature>
<dbReference type="Proteomes" id="UP000008820">
    <property type="component" value="Chromosome 3"/>
</dbReference>
<evidence type="ECO:0000256" key="1">
    <source>
        <dbReference type="SAM" id="MobiDB-lite"/>
    </source>
</evidence>
<proteinExistence type="predicted"/>
<evidence type="ECO:0000313" key="3">
    <source>
        <dbReference type="Proteomes" id="UP000008820"/>
    </source>
</evidence>
<organism evidence="2 3">
    <name type="scientific">Aedes aegypti</name>
    <name type="common">Yellowfever mosquito</name>
    <name type="synonym">Culex aegypti</name>
    <dbReference type="NCBI Taxonomy" id="7159"/>
    <lineage>
        <taxon>Eukaryota</taxon>
        <taxon>Metazoa</taxon>
        <taxon>Ecdysozoa</taxon>
        <taxon>Arthropoda</taxon>
        <taxon>Hexapoda</taxon>
        <taxon>Insecta</taxon>
        <taxon>Pterygota</taxon>
        <taxon>Neoptera</taxon>
        <taxon>Endopterygota</taxon>
        <taxon>Diptera</taxon>
        <taxon>Nematocera</taxon>
        <taxon>Culicoidea</taxon>
        <taxon>Culicidae</taxon>
        <taxon>Culicinae</taxon>
        <taxon>Aedini</taxon>
        <taxon>Aedes</taxon>
        <taxon>Stegomyia</taxon>
    </lineage>
</organism>